<sequence>MLCPAPETGVPSTDAPKVAFGACDAPNAILGAFAAATEEAPVEPAVDPRLTSQGRQWQSGALPRPGRE</sequence>
<dbReference type="AlphaFoldDB" id="A0A6I8LKR4"/>
<evidence type="ECO:0000256" key="1">
    <source>
        <dbReference type="SAM" id="MobiDB-lite"/>
    </source>
</evidence>
<keyword evidence="3" id="KW-1185">Reference proteome</keyword>
<evidence type="ECO:0000313" key="3">
    <source>
        <dbReference type="Proteomes" id="UP000399805"/>
    </source>
</evidence>
<feature type="region of interest" description="Disordered" evidence="1">
    <location>
        <begin position="39"/>
        <end position="68"/>
    </location>
</feature>
<reference evidence="2 3" key="1">
    <citation type="submission" date="2019-09" db="EMBL/GenBank/DDBJ databases">
        <authorList>
            <person name="Leyn A S."/>
        </authorList>
    </citation>
    <scope>NUCLEOTIDE SEQUENCE [LARGE SCALE GENOMIC DNA]</scope>
    <source>
        <strain evidence="2">AA231_1</strain>
    </source>
</reference>
<name>A0A6I8LKR4_9PSEU</name>
<evidence type="ECO:0000313" key="2">
    <source>
        <dbReference type="EMBL" id="VVJ17523.1"/>
    </source>
</evidence>
<proteinExistence type="predicted"/>
<dbReference type="EMBL" id="CABVGP010000001">
    <property type="protein sequence ID" value="VVJ17523.1"/>
    <property type="molecule type" value="Genomic_DNA"/>
</dbReference>
<feature type="compositionally biased region" description="Polar residues" evidence="1">
    <location>
        <begin position="50"/>
        <end position="59"/>
    </location>
</feature>
<gene>
    <name evidence="2" type="ORF">AA23TX_02544</name>
</gene>
<dbReference type="Proteomes" id="UP000399805">
    <property type="component" value="Unassembled WGS sequence"/>
</dbReference>
<accession>A0A6I8LKR4</accession>
<protein>
    <submittedName>
        <fullName evidence="2">Uncharacterized protein</fullName>
    </submittedName>
</protein>
<organism evidence="2 3">
    <name type="scientific">Amycolatopsis camponoti</name>
    <dbReference type="NCBI Taxonomy" id="2606593"/>
    <lineage>
        <taxon>Bacteria</taxon>
        <taxon>Bacillati</taxon>
        <taxon>Actinomycetota</taxon>
        <taxon>Actinomycetes</taxon>
        <taxon>Pseudonocardiales</taxon>
        <taxon>Pseudonocardiaceae</taxon>
        <taxon>Amycolatopsis</taxon>
    </lineage>
</organism>